<reference evidence="4 5" key="1">
    <citation type="submission" date="2020-07" db="EMBL/GenBank/DDBJ databases">
        <title>MOT database genomes.</title>
        <authorList>
            <person name="Joseph S."/>
            <person name="Aduse-Opoku J."/>
            <person name="Hashim A."/>
            <person name="Wade W."/>
            <person name="Curtis M."/>
        </authorList>
    </citation>
    <scope>NUCLEOTIDE SEQUENCE [LARGE SCALE GENOMIC DNA]</scope>
    <source>
        <strain evidence="4 5">DSM 100099</strain>
    </source>
</reference>
<dbReference type="InterPro" id="IPR000182">
    <property type="entry name" value="GNAT_dom"/>
</dbReference>
<evidence type="ECO:0000256" key="2">
    <source>
        <dbReference type="ARBA" id="ARBA00023315"/>
    </source>
</evidence>
<dbReference type="RefSeq" id="WP_179912934.1">
    <property type="nucleotide sequence ID" value="NZ_JACBYE010000011.1"/>
</dbReference>
<dbReference type="PANTHER" id="PTHR43877">
    <property type="entry name" value="AMINOALKYLPHOSPHONATE N-ACETYLTRANSFERASE-RELATED-RELATED"/>
    <property type="match status" value="1"/>
</dbReference>
<dbReference type="Proteomes" id="UP000561011">
    <property type="component" value="Unassembled WGS sequence"/>
</dbReference>
<dbReference type="EMBL" id="JACBYE010000011">
    <property type="protein sequence ID" value="NYS93239.1"/>
    <property type="molecule type" value="Genomic_DNA"/>
</dbReference>
<dbReference type="GO" id="GO:0016747">
    <property type="term" value="F:acyltransferase activity, transferring groups other than amino-acyl groups"/>
    <property type="evidence" value="ECO:0007669"/>
    <property type="project" value="InterPro"/>
</dbReference>
<gene>
    <name evidence="4" type="ORF">HZZ10_06815</name>
</gene>
<dbReference type="SUPFAM" id="SSF55729">
    <property type="entry name" value="Acyl-CoA N-acyltransferases (Nat)"/>
    <property type="match status" value="1"/>
</dbReference>
<sequence length="171" mass="18213">MALFTESADVSVRPSLPEDADHVVRIQVEAWRAAHGSALGDEALADLDVAQMRERWETAITSPPGRDFAVLVACERADVVGFVAVAPGQVVALEVLPTAQRSGHGSRLLSAAVDRLRADGAEDLSTWVLEGDAAREAFFAGAGLAEDGRTRVLDVAGRPVAERRWSASLDR</sequence>
<keyword evidence="1 4" id="KW-0808">Transferase</keyword>
<dbReference type="InterPro" id="IPR016181">
    <property type="entry name" value="Acyl_CoA_acyltransferase"/>
</dbReference>
<accession>A0A853ERP1</accession>
<keyword evidence="2" id="KW-0012">Acyltransferase</keyword>
<dbReference type="Gene3D" id="3.40.630.30">
    <property type="match status" value="1"/>
</dbReference>
<name>A0A853ERP1_9MICO</name>
<dbReference type="AlphaFoldDB" id="A0A853ERP1"/>
<organism evidence="4 5">
    <name type="scientific">Sanguibacter inulinus</name>
    <dbReference type="NCBI Taxonomy" id="60922"/>
    <lineage>
        <taxon>Bacteria</taxon>
        <taxon>Bacillati</taxon>
        <taxon>Actinomycetota</taxon>
        <taxon>Actinomycetes</taxon>
        <taxon>Micrococcales</taxon>
        <taxon>Sanguibacteraceae</taxon>
        <taxon>Sanguibacter</taxon>
    </lineage>
</organism>
<dbReference type="Pfam" id="PF00583">
    <property type="entry name" value="Acetyltransf_1"/>
    <property type="match status" value="1"/>
</dbReference>
<evidence type="ECO:0000256" key="1">
    <source>
        <dbReference type="ARBA" id="ARBA00022679"/>
    </source>
</evidence>
<dbReference type="InterPro" id="IPR050832">
    <property type="entry name" value="Bact_Acetyltransf"/>
</dbReference>
<keyword evidence="5" id="KW-1185">Reference proteome</keyword>
<protein>
    <submittedName>
        <fullName evidence="4">GNAT family N-acetyltransferase</fullName>
    </submittedName>
</protein>
<dbReference type="CDD" id="cd04301">
    <property type="entry name" value="NAT_SF"/>
    <property type="match status" value="1"/>
</dbReference>
<feature type="domain" description="N-acetyltransferase" evidence="3">
    <location>
        <begin position="10"/>
        <end position="170"/>
    </location>
</feature>
<dbReference type="PROSITE" id="PS51186">
    <property type="entry name" value="GNAT"/>
    <property type="match status" value="1"/>
</dbReference>
<evidence type="ECO:0000259" key="3">
    <source>
        <dbReference type="PROSITE" id="PS51186"/>
    </source>
</evidence>
<evidence type="ECO:0000313" key="4">
    <source>
        <dbReference type="EMBL" id="NYS93239.1"/>
    </source>
</evidence>
<proteinExistence type="predicted"/>
<evidence type="ECO:0000313" key="5">
    <source>
        <dbReference type="Proteomes" id="UP000561011"/>
    </source>
</evidence>
<comment type="caution">
    <text evidence="4">The sequence shown here is derived from an EMBL/GenBank/DDBJ whole genome shotgun (WGS) entry which is preliminary data.</text>
</comment>